<proteinExistence type="predicted"/>
<dbReference type="EMBL" id="UOGG01000095">
    <property type="protein sequence ID" value="VAX30041.1"/>
    <property type="molecule type" value="Genomic_DNA"/>
</dbReference>
<gene>
    <name evidence="1" type="ORF">MNBD_NITROSPINAE05-1213</name>
</gene>
<accession>A0A3B1CU63</accession>
<reference evidence="1" key="1">
    <citation type="submission" date="2018-06" db="EMBL/GenBank/DDBJ databases">
        <authorList>
            <person name="Zhirakovskaya E."/>
        </authorList>
    </citation>
    <scope>NUCLEOTIDE SEQUENCE</scope>
</reference>
<dbReference type="SUPFAM" id="SSF52172">
    <property type="entry name" value="CheY-like"/>
    <property type="match status" value="1"/>
</dbReference>
<evidence type="ECO:0008006" key="2">
    <source>
        <dbReference type="Google" id="ProtNLM"/>
    </source>
</evidence>
<name>A0A3B1CU63_9ZZZZ</name>
<sequence>MKYKTIFIVDPIRGERIHLSKFVMQEFFTVMSFVSIADCFKSSQVLRCDLVIYVLRTGKCETKHLLNIKKKFKQLPFIIMVNENAPEPDMTQLKEQGFTSLHKATNNEKVRELVLGFLAADGLPPRTELPHPVPIGIDLGPPQPLK</sequence>
<organism evidence="1">
    <name type="scientific">hydrothermal vent metagenome</name>
    <dbReference type="NCBI Taxonomy" id="652676"/>
    <lineage>
        <taxon>unclassified sequences</taxon>
        <taxon>metagenomes</taxon>
        <taxon>ecological metagenomes</taxon>
    </lineage>
</organism>
<dbReference type="InterPro" id="IPR011006">
    <property type="entry name" value="CheY-like_superfamily"/>
</dbReference>
<evidence type="ECO:0000313" key="1">
    <source>
        <dbReference type="EMBL" id="VAX30041.1"/>
    </source>
</evidence>
<dbReference type="AlphaFoldDB" id="A0A3B1CU63"/>
<protein>
    <recommendedName>
        <fullName evidence="2">Response regulatory domain-containing protein</fullName>
    </recommendedName>
</protein>